<evidence type="ECO:0000259" key="1">
    <source>
        <dbReference type="Pfam" id="PF06983"/>
    </source>
</evidence>
<keyword evidence="2" id="KW-0830">Ubiquinone</keyword>
<name>A0A4R3LQS7_9HYPH</name>
<dbReference type="Gene3D" id="3.10.180.10">
    <property type="entry name" value="2,3-Dihydroxybiphenyl 1,2-Dioxygenase, domain 1"/>
    <property type="match status" value="1"/>
</dbReference>
<protein>
    <submittedName>
        <fullName evidence="2">Putative 3-demethylubiquinone-9 3-methyltransferase (Glyoxalase superfamily)</fullName>
    </submittedName>
</protein>
<dbReference type="PANTHER" id="PTHR33990">
    <property type="entry name" value="PROTEIN YJDN-RELATED"/>
    <property type="match status" value="1"/>
</dbReference>
<dbReference type="CDD" id="cd06588">
    <property type="entry name" value="PhnB_like"/>
    <property type="match status" value="1"/>
</dbReference>
<gene>
    <name evidence="2" type="ORF">EDC64_11244</name>
</gene>
<dbReference type="AlphaFoldDB" id="A0A4R3LQS7"/>
<dbReference type="PIRSF" id="PIRSF021700">
    <property type="entry name" value="3_dmu_93_MTrfase"/>
    <property type="match status" value="1"/>
</dbReference>
<sequence length="159" mass="17414">MQIRQKITPFLWFDGNAEEAVDFYVAAFPDSRILKVGRYGKAGPGPEGSVMTIAFELAGQTFGAINGGPHFKFTGAVSLFVDCETQAEIDRLWTTLGEGGEGHDCGWLTDRFGLTWQINSWQVPEMIVSGTPAQSERAMRAMMGMTKIDLAAIRRAYAG</sequence>
<feature type="domain" description="PhnB-like" evidence="1">
    <location>
        <begin position="5"/>
        <end position="118"/>
    </location>
</feature>
<dbReference type="InterPro" id="IPR009725">
    <property type="entry name" value="3_dmu_93_MTrfase"/>
</dbReference>
<dbReference type="GO" id="GO:0032259">
    <property type="term" value="P:methylation"/>
    <property type="evidence" value="ECO:0007669"/>
    <property type="project" value="UniProtKB-KW"/>
</dbReference>
<evidence type="ECO:0000313" key="2">
    <source>
        <dbReference type="EMBL" id="TCT02611.1"/>
    </source>
</evidence>
<dbReference type="InterPro" id="IPR029068">
    <property type="entry name" value="Glyas_Bleomycin-R_OHBP_Dase"/>
</dbReference>
<dbReference type="EMBL" id="SMAI01000012">
    <property type="protein sequence ID" value="TCT02611.1"/>
    <property type="molecule type" value="Genomic_DNA"/>
</dbReference>
<keyword evidence="2" id="KW-0808">Transferase</keyword>
<dbReference type="Pfam" id="PF06983">
    <property type="entry name" value="3-dmu-9_3-mt"/>
    <property type="match status" value="1"/>
</dbReference>
<dbReference type="OrthoDB" id="9806473at2"/>
<comment type="caution">
    <text evidence="2">The sequence shown here is derived from an EMBL/GenBank/DDBJ whole genome shotgun (WGS) entry which is preliminary data.</text>
</comment>
<dbReference type="Proteomes" id="UP000294664">
    <property type="component" value="Unassembled WGS sequence"/>
</dbReference>
<accession>A0A4R3LQS7</accession>
<dbReference type="SUPFAM" id="SSF54593">
    <property type="entry name" value="Glyoxalase/Bleomycin resistance protein/Dihydroxybiphenyl dioxygenase"/>
    <property type="match status" value="1"/>
</dbReference>
<proteinExistence type="predicted"/>
<dbReference type="InterPro" id="IPR028973">
    <property type="entry name" value="PhnB-like"/>
</dbReference>
<keyword evidence="3" id="KW-1185">Reference proteome</keyword>
<dbReference type="RefSeq" id="WP_132033685.1">
    <property type="nucleotide sequence ID" value="NZ_SMAI01000012.1"/>
</dbReference>
<dbReference type="GO" id="GO:0008168">
    <property type="term" value="F:methyltransferase activity"/>
    <property type="evidence" value="ECO:0007669"/>
    <property type="project" value="UniProtKB-KW"/>
</dbReference>
<organism evidence="2 3">
    <name type="scientific">Aquabacter spiritensis</name>
    <dbReference type="NCBI Taxonomy" id="933073"/>
    <lineage>
        <taxon>Bacteria</taxon>
        <taxon>Pseudomonadati</taxon>
        <taxon>Pseudomonadota</taxon>
        <taxon>Alphaproteobacteria</taxon>
        <taxon>Hyphomicrobiales</taxon>
        <taxon>Xanthobacteraceae</taxon>
        <taxon>Aquabacter</taxon>
    </lineage>
</organism>
<keyword evidence="2" id="KW-0489">Methyltransferase</keyword>
<reference evidence="2 3" key="1">
    <citation type="submission" date="2019-03" db="EMBL/GenBank/DDBJ databases">
        <title>Genomic Encyclopedia of Type Strains, Phase IV (KMG-IV): sequencing the most valuable type-strain genomes for metagenomic binning, comparative biology and taxonomic classification.</title>
        <authorList>
            <person name="Goeker M."/>
        </authorList>
    </citation>
    <scope>NUCLEOTIDE SEQUENCE [LARGE SCALE GENOMIC DNA]</scope>
    <source>
        <strain evidence="2 3">DSM 9035</strain>
    </source>
</reference>
<evidence type="ECO:0000313" key="3">
    <source>
        <dbReference type="Proteomes" id="UP000294664"/>
    </source>
</evidence>